<dbReference type="AlphaFoldDB" id="A0A8A3S013"/>
<keyword evidence="2" id="KW-1185">Reference proteome</keyword>
<dbReference type="GeneID" id="76422788"/>
<dbReference type="InterPro" id="IPR045926">
    <property type="entry name" value="DUF6345"/>
</dbReference>
<dbReference type="KEGG" id="maqe:RJ40_00500"/>
<proteinExistence type="predicted"/>
<name>A0A8A3S013_9EURY</name>
<dbReference type="Proteomes" id="UP001042704">
    <property type="component" value="Chromosome"/>
</dbReference>
<evidence type="ECO:0000313" key="1">
    <source>
        <dbReference type="EMBL" id="QSZ66087.1"/>
    </source>
</evidence>
<evidence type="ECO:0000313" key="2">
    <source>
        <dbReference type="Proteomes" id="UP001042704"/>
    </source>
</evidence>
<reference evidence="1" key="1">
    <citation type="journal article" date="2001" name="Int. J. Syst. Evol. Microbiol.">
        <title>Methanofollis aquaemaris sp. nov., a methanogen isolated from an aquaculture fish pond.</title>
        <authorList>
            <person name="Lai M.C."/>
            <person name="Chen S.C."/>
        </authorList>
    </citation>
    <scope>NUCLEOTIDE SEQUENCE</scope>
    <source>
        <strain evidence="1">N2F9704</strain>
    </source>
</reference>
<dbReference type="Pfam" id="PF19872">
    <property type="entry name" value="DUF6345"/>
    <property type="match status" value="1"/>
</dbReference>
<dbReference type="EMBL" id="CP036172">
    <property type="protein sequence ID" value="QSZ66087.1"/>
    <property type="molecule type" value="Genomic_DNA"/>
</dbReference>
<gene>
    <name evidence="1" type="ORF">RJ40_00500</name>
</gene>
<dbReference type="RefSeq" id="WP_265581386.1">
    <property type="nucleotide sequence ID" value="NZ_CP036172.1"/>
</dbReference>
<organism evidence="1 2">
    <name type="scientific">Methanofollis aquaemaris</name>
    <dbReference type="NCBI Taxonomy" id="126734"/>
    <lineage>
        <taxon>Archaea</taxon>
        <taxon>Methanobacteriati</taxon>
        <taxon>Methanobacteriota</taxon>
        <taxon>Stenosarchaea group</taxon>
        <taxon>Methanomicrobia</taxon>
        <taxon>Methanomicrobiales</taxon>
        <taxon>Methanomicrobiaceae</taxon>
        <taxon>Methanofollis</taxon>
    </lineage>
</organism>
<sequence length="414" mass="46192">MYPATAFDPTSNSLILYEGWNVVSTPLQLADGYDTMQIFEDVDSGGHSIFHYDGANDRWEAMGSQDEFRPLEGVWIYSTGPYRIRLHFKPEQEQRAPVKHLYSGWNAIGFWDVHQACARDMLLPLGSAWSKAHGYDTGTQADEVSMERDGTGSHSDQRLMFPGKGYWVYMAEEGDLTYPRYRTYSCCAEWVGDYHGAMDPLPSADDEAEGFYDTLTSSSLWNGKFINGNDAAMERHWKDPAFGGADSDYSDSAHMAFFVGHGGSDGFAFGTASDDYSLNYDEVRWGNTKTDWIVLGSCSTLNATTREHWEDAFEGLHSICGFDTIGGAHPDMGWYFAQQLMDGETIWEAWSAATDQYVFPNDGSLRSAILAADIDGDLSTPDCLDDHIYGYGSSINPPGDPPNFQYEVNLCMKE</sequence>
<reference evidence="1" key="2">
    <citation type="submission" date="2019-02" db="EMBL/GenBank/DDBJ databases">
        <authorList>
            <person name="Chen S.-C."/>
            <person name="Chien H.-H."/>
            <person name="Lai M.-C."/>
        </authorList>
    </citation>
    <scope>NUCLEOTIDE SEQUENCE</scope>
    <source>
        <strain evidence="1">N2F9704</strain>
    </source>
</reference>
<protein>
    <submittedName>
        <fullName evidence="1">Uncharacterized protein</fullName>
    </submittedName>
</protein>
<accession>A0A8A3S013</accession>